<dbReference type="GO" id="GO:0008270">
    <property type="term" value="F:zinc ion binding"/>
    <property type="evidence" value="ECO:0007669"/>
    <property type="project" value="UniProtKB-KW"/>
</dbReference>
<reference evidence="3 4" key="1">
    <citation type="journal article" date="2015" name="Genome Biol. Evol.">
        <title>Phylogenomic analyses indicate that early fungi evolved digesting cell walls of algal ancestors of land plants.</title>
        <authorList>
            <person name="Chang Y."/>
            <person name="Wang S."/>
            <person name="Sekimoto S."/>
            <person name="Aerts A.L."/>
            <person name="Choi C."/>
            <person name="Clum A."/>
            <person name="LaButti K.M."/>
            <person name="Lindquist E.A."/>
            <person name="Yee Ngan C."/>
            <person name="Ohm R.A."/>
            <person name="Salamov A.A."/>
            <person name="Grigoriev I.V."/>
            <person name="Spatafora J.W."/>
            <person name="Berbee M.L."/>
        </authorList>
    </citation>
    <scope>NUCLEOTIDE SEQUENCE [LARGE SCALE GENOMIC DNA]</scope>
    <source>
        <strain evidence="3 4">JEL478</strain>
    </source>
</reference>
<dbReference type="AlphaFoldDB" id="A0A138ZYW2"/>
<gene>
    <name evidence="3" type="ORF">M427DRAFT_160256</name>
</gene>
<keyword evidence="1" id="KW-0863">Zinc-finger</keyword>
<evidence type="ECO:0000256" key="1">
    <source>
        <dbReference type="PROSITE-ProRule" id="PRU00042"/>
    </source>
</evidence>
<sequence>MGRGRGRKHTPFTIVVDSWVKSFPCPKCSRVFTRKDVMVRHTRRRICGREAALRATERLIGEASERTQTVGPALVLASRPEGNLPAPIQPSSGQRRPVSILDALPSLQGDIPPSNLIGPSRWLPEYPTSTAMLYYLRHESLSPRGETPSAAQFSTHFTSGRWLQEPAPYLEPPTYPSIPQVPFPSRLPI</sequence>
<dbReference type="PROSITE" id="PS50157">
    <property type="entry name" value="ZINC_FINGER_C2H2_2"/>
    <property type="match status" value="1"/>
</dbReference>
<evidence type="ECO:0000313" key="3">
    <source>
        <dbReference type="EMBL" id="KXS09697.1"/>
    </source>
</evidence>
<evidence type="ECO:0000313" key="4">
    <source>
        <dbReference type="Proteomes" id="UP000070544"/>
    </source>
</evidence>
<evidence type="ECO:0000259" key="2">
    <source>
        <dbReference type="PROSITE" id="PS50157"/>
    </source>
</evidence>
<feature type="domain" description="C2H2-type" evidence="2">
    <location>
        <begin position="23"/>
        <end position="51"/>
    </location>
</feature>
<keyword evidence="1" id="KW-0479">Metal-binding</keyword>
<dbReference type="OrthoDB" id="1405595at2759"/>
<name>A0A138ZYW2_GONPJ</name>
<dbReference type="Gene3D" id="3.30.160.60">
    <property type="entry name" value="Classic Zinc Finger"/>
    <property type="match status" value="1"/>
</dbReference>
<protein>
    <recommendedName>
        <fullName evidence="2">C2H2-type domain-containing protein</fullName>
    </recommendedName>
</protein>
<proteinExistence type="predicted"/>
<dbReference type="SUPFAM" id="SSF57667">
    <property type="entry name" value="beta-beta-alpha zinc fingers"/>
    <property type="match status" value="1"/>
</dbReference>
<dbReference type="EMBL" id="KQ965852">
    <property type="protein sequence ID" value="KXS09697.1"/>
    <property type="molecule type" value="Genomic_DNA"/>
</dbReference>
<accession>A0A138ZYW2</accession>
<dbReference type="InterPro" id="IPR036236">
    <property type="entry name" value="Znf_C2H2_sf"/>
</dbReference>
<dbReference type="Proteomes" id="UP000070544">
    <property type="component" value="Unassembled WGS sequence"/>
</dbReference>
<keyword evidence="1" id="KW-0862">Zinc</keyword>
<dbReference type="InterPro" id="IPR013087">
    <property type="entry name" value="Znf_C2H2_type"/>
</dbReference>
<organism evidence="3 4">
    <name type="scientific">Gonapodya prolifera (strain JEL478)</name>
    <name type="common">Monoblepharis prolifera</name>
    <dbReference type="NCBI Taxonomy" id="1344416"/>
    <lineage>
        <taxon>Eukaryota</taxon>
        <taxon>Fungi</taxon>
        <taxon>Fungi incertae sedis</taxon>
        <taxon>Chytridiomycota</taxon>
        <taxon>Chytridiomycota incertae sedis</taxon>
        <taxon>Monoblepharidomycetes</taxon>
        <taxon>Monoblepharidales</taxon>
        <taxon>Gonapodyaceae</taxon>
        <taxon>Gonapodya</taxon>
    </lineage>
</organism>
<keyword evidence="4" id="KW-1185">Reference proteome</keyword>